<accession>A0A135UG23</accession>
<proteinExistence type="predicted"/>
<dbReference type="EMBL" id="JFFI01001515">
    <property type="protein sequence ID" value="KXH59347.1"/>
    <property type="molecule type" value="Genomic_DNA"/>
</dbReference>
<evidence type="ECO:0000313" key="3">
    <source>
        <dbReference type="Proteomes" id="UP000070121"/>
    </source>
</evidence>
<keyword evidence="3" id="KW-1185">Reference proteome</keyword>
<feature type="region of interest" description="Disordered" evidence="1">
    <location>
        <begin position="1"/>
        <end position="20"/>
    </location>
</feature>
<evidence type="ECO:0000256" key="1">
    <source>
        <dbReference type="SAM" id="MobiDB-lite"/>
    </source>
</evidence>
<reference evidence="2 3" key="1">
    <citation type="submission" date="2014-02" db="EMBL/GenBank/DDBJ databases">
        <title>The genome sequence of Colletotrichum salicis CBS 607.94.</title>
        <authorList>
            <person name="Baroncelli R."/>
            <person name="Thon M.R."/>
        </authorList>
    </citation>
    <scope>NUCLEOTIDE SEQUENCE [LARGE SCALE GENOMIC DNA]</scope>
    <source>
        <strain evidence="2 3">CBS 607.94</strain>
    </source>
</reference>
<dbReference type="Proteomes" id="UP000070121">
    <property type="component" value="Unassembled WGS sequence"/>
</dbReference>
<feature type="compositionally biased region" description="Basic and acidic residues" evidence="1">
    <location>
        <begin position="1"/>
        <end position="13"/>
    </location>
</feature>
<gene>
    <name evidence="2" type="ORF">CSAL01_13574</name>
</gene>
<comment type="caution">
    <text evidence="2">The sequence shown here is derived from an EMBL/GenBank/DDBJ whole genome shotgun (WGS) entry which is preliminary data.</text>
</comment>
<name>A0A135UG23_9PEZI</name>
<sequence>MEDIEQHSEEHSSKPSLPTRQAAISGAFQEPPTAGLPCHSSTVAVRRFEVGNPAEAIQSRSRNTRSQNGVVAPCSNDLPHSGWATRSTCMAKVGKKHPHQQRWSHGDVEALHDGRDHAIASSVEHSDLGLCCQRERIDLQWLAQMGATSLPDYTARAGANVTLTRPPQPSSSTAKTWRANHTSVRAWWERKQHPTVFACYYKALYNN</sequence>
<protein>
    <submittedName>
        <fullName evidence="2">Uncharacterized protein</fullName>
    </submittedName>
</protein>
<evidence type="ECO:0000313" key="2">
    <source>
        <dbReference type="EMBL" id="KXH59347.1"/>
    </source>
</evidence>
<organism evidence="2 3">
    <name type="scientific">Colletotrichum salicis</name>
    <dbReference type="NCBI Taxonomy" id="1209931"/>
    <lineage>
        <taxon>Eukaryota</taxon>
        <taxon>Fungi</taxon>
        <taxon>Dikarya</taxon>
        <taxon>Ascomycota</taxon>
        <taxon>Pezizomycotina</taxon>
        <taxon>Sordariomycetes</taxon>
        <taxon>Hypocreomycetidae</taxon>
        <taxon>Glomerellales</taxon>
        <taxon>Glomerellaceae</taxon>
        <taxon>Colletotrichum</taxon>
        <taxon>Colletotrichum acutatum species complex</taxon>
    </lineage>
</organism>
<dbReference type="AlphaFoldDB" id="A0A135UG23"/>